<dbReference type="GO" id="GO:0015225">
    <property type="term" value="F:biotin transmembrane transporter activity"/>
    <property type="evidence" value="ECO:0007669"/>
    <property type="project" value="UniProtKB-UniRule"/>
</dbReference>
<feature type="transmembrane region" description="Helical" evidence="3">
    <location>
        <begin position="172"/>
        <end position="189"/>
    </location>
</feature>
<gene>
    <name evidence="4" type="ORF">EV189_2972</name>
</gene>
<keyword evidence="2" id="KW-1003">Cell membrane</keyword>
<feature type="transmembrane region" description="Helical" evidence="3">
    <location>
        <begin position="130"/>
        <end position="152"/>
    </location>
</feature>
<dbReference type="PANTHER" id="PTHR34295:SF1">
    <property type="entry name" value="BIOTIN TRANSPORTER BIOY"/>
    <property type="match status" value="1"/>
</dbReference>
<name>A0A4Q7NQE4_9ACTN</name>
<dbReference type="AlphaFoldDB" id="A0A4Q7NQE4"/>
<dbReference type="GO" id="GO:0005886">
    <property type="term" value="C:plasma membrane"/>
    <property type="evidence" value="ECO:0007669"/>
    <property type="project" value="UniProtKB-SubCell"/>
</dbReference>
<sequence>MTTNAVTLRRAVLPRSSAATEAALVAAGVLFLWAGAAVSVPLWFTPVPLTLQTFSVLLLASAFGARLGVLTFAAYFAVGLAGAPIFSQGHSGLAVLHLPSGGYLVGMLLASLLVGALADRGWDKEVGRTVVAMVLGNLVVYACGVPWLAAVAHFSLGTAVAKGAVPFFVGDGIKIALATAVLPTTWALLRRARG</sequence>
<dbReference type="EMBL" id="SGXD01000003">
    <property type="protein sequence ID" value="RZS87541.1"/>
    <property type="molecule type" value="Genomic_DNA"/>
</dbReference>
<evidence type="ECO:0000256" key="3">
    <source>
        <dbReference type="SAM" id="Phobius"/>
    </source>
</evidence>
<keyword evidence="3" id="KW-0812">Transmembrane</keyword>
<dbReference type="PANTHER" id="PTHR34295">
    <property type="entry name" value="BIOTIN TRANSPORTER BIOY"/>
    <property type="match status" value="1"/>
</dbReference>
<evidence type="ECO:0000313" key="4">
    <source>
        <dbReference type="EMBL" id="RZS87541.1"/>
    </source>
</evidence>
<dbReference type="Pfam" id="PF02632">
    <property type="entry name" value="BioY"/>
    <property type="match status" value="1"/>
</dbReference>
<protein>
    <recommendedName>
        <fullName evidence="2">Biotin transporter</fullName>
    </recommendedName>
</protein>
<keyword evidence="3" id="KW-1133">Transmembrane helix</keyword>
<keyword evidence="5" id="KW-1185">Reference proteome</keyword>
<evidence type="ECO:0000256" key="1">
    <source>
        <dbReference type="ARBA" id="ARBA00010692"/>
    </source>
</evidence>
<dbReference type="Gene3D" id="1.10.1760.20">
    <property type="match status" value="1"/>
</dbReference>
<keyword evidence="2" id="KW-0813">Transport</keyword>
<accession>A0A4Q7NQE4</accession>
<comment type="similarity">
    <text evidence="1 2">Belongs to the BioY family.</text>
</comment>
<keyword evidence="2 3" id="KW-0472">Membrane</keyword>
<comment type="caution">
    <text evidence="4">The sequence shown here is derived from an EMBL/GenBank/DDBJ whole genome shotgun (WGS) entry which is preliminary data.</text>
</comment>
<comment type="subcellular location">
    <subcellularLocation>
        <location evidence="2">Cell membrane</location>
        <topology evidence="2">Multi-pass membrane protein</topology>
    </subcellularLocation>
</comment>
<organism evidence="4 5">
    <name type="scientific">Motilibacter rhizosphaerae</name>
    <dbReference type="NCBI Taxonomy" id="598652"/>
    <lineage>
        <taxon>Bacteria</taxon>
        <taxon>Bacillati</taxon>
        <taxon>Actinomycetota</taxon>
        <taxon>Actinomycetes</taxon>
        <taxon>Motilibacterales</taxon>
        <taxon>Motilibacteraceae</taxon>
        <taxon>Motilibacter</taxon>
    </lineage>
</organism>
<evidence type="ECO:0000256" key="2">
    <source>
        <dbReference type="PIRNR" id="PIRNR016661"/>
    </source>
</evidence>
<dbReference type="RefSeq" id="WP_231116404.1">
    <property type="nucleotide sequence ID" value="NZ_SGXD01000003.1"/>
</dbReference>
<feature type="transmembrane region" description="Helical" evidence="3">
    <location>
        <begin position="56"/>
        <end position="78"/>
    </location>
</feature>
<feature type="transmembrane region" description="Helical" evidence="3">
    <location>
        <begin position="98"/>
        <end position="118"/>
    </location>
</feature>
<feature type="transmembrane region" description="Helical" evidence="3">
    <location>
        <begin position="22"/>
        <end position="44"/>
    </location>
</feature>
<dbReference type="PIRSF" id="PIRSF016661">
    <property type="entry name" value="BioY"/>
    <property type="match status" value="1"/>
</dbReference>
<evidence type="ECO:0000313" key="5">
    <source>
        <dbReference type="Proteomes" id="UP000293638"/>
    </source>
</evidence>
<reference evidence="4 5" key="1">
    <citation type="submission" date="2019-02" db="EMBL/GenBank/DDBJ databases">
        <title>Genomic Encyclopedia of Type Strains, Phase IV (KMG-IV): sequencing the most valuable type-strain genomes for metagenomic binning, comparative biology and taxonomic classification.</title>
        <authorList>
            <person name="Goeker M."/>
        </authorList>
    </citation>
    <scope>NUCLEOTIDE SEQUENCE [LARGE SCALE GENOMIC DNA]</scope>
    <source>
        <strain evidence="4 5">DSM 45622</strain>
    </source>
</reference>
<proteinExistence type="inferred from homology"/>
<dbReference type="Proteomes" id="UP000293638">
    <property type="component" value="Unassembled WGS sequence"/>
</dbReference>
<dbReference type="InterPro" id="IPR003784">
    <property type="entry name" value="BioY"/>
</dbReference>